<evidence type="ECO:0000313" key="6">
    <source>
        <dbReference type="Proteomes" id="UP001457282"/>
    </source>
</evidence>
<protein>
    <recommendedName>
        <fullName evidence="4">Disease resistance protein RPS4B/Roq1-like leucine-rich repeats domain-containing protein</fullName>
    </recommendedName>
</protein>
<feature type="domain" description="Disease resistance protein RPS4B/Roq1-like leucine-rich repeats" evidence="4">
    <location>
        <begin position="212"/>
        <end position="295"/>
    </location>
</feature>
<sequence>MKSLQELSLHGCSNLKKCPEFSEEMDELEDLSLAKTTIKEVPSSINNLTGLRNLYFEDGKELERLPSTIHMKSLQELSLYGCSNLKKCPEFSEEMDKLEYLSLDETAIKEVPSSINNLTGLRNLYFRDCKQLERLPRTIHMKSLQKLSLHGCSNLKKCPEFSEEMDKLEYLSLDETAIKEVPSSINNLTGLRNLYFRDCKQLERLPSTIHMKSLQKLSLHGCSNLKKCPEFSEEMDKLEYLSLDETAIKELPSSINNLTGLRNLYFRDCKELERLPSTIHMKSLQQLSLHGCSNLKKCPEFSEEMDKLEYLSLDETAIKELPSSINNLTGLRNLYFEDGKELERLPSTIHMKSLQELSLYGCSNLKKCPEFSEEMDKLEYLSLDETAIKEVPSSINNLTGLRNLYFRDCKQLERLPRTIHMKSLQKLSLHGCSNLKKCPEFSEEMVKLEYLSLDETAIKEVPSSINNLTGLRNLYFRDCKQLERLPSTIHMKSLQKLSLHGCSNLKKCPEFSEEMDKLEYLSLDETAIKELPSSINNLTGLRNLYFGDCKELERLPSTIHMKSLQQLSLHGCSNLKKCPEFSEEMDTLEYLSLDETAIKEVPSSINNLTGLRNLYFRDCKELERLPSTIHMKSLQELSLYGCSNFKKCPEFSEEMDKLEDLSLDETAIKEVPSSINNITGLRNLYFQDCKELERLPSTMHMKSLWLLNLHGCSNLKKCPEFSEEMDKLENLLLGECAIKEVPSSINNLKGLRNLDLRGCKELEMLPSTIRIKSLQILILSGCSSLKKCPEFSKDMEKLEELWLGECAIKEVPSSVNNLTGLRDLDLRGCRELERLPSCKAKIFCDQDKMPNLSNSCRTEVSFLNPCEMRNKETEEGRNIFTHCNCFLNKR</sequence>
<dbReference type="PANTHER" id="PTHR47186:SF63">
    <property type="entry name" value="C-JID DOMAIN-CONTAINING PROTEIN"/>
    <property type="match status" value="1"/>
</dbReference>
<organism evidence="5 6">
    <name type="scientific">Rubus argutus</name>
    <name type="common">Southern blackberry</name>
    <dbReference type="NCBI Taxonomy" id="59490"/>
    <lineage>
        <taxon>Eukaryota</taxon>
        <taxon>Viridiplantae</taxon>
        <taxon>Streptophyta</taxon>
        <taxon>Embryophyta</taxon>
        <taxon>Tracheophyta</taxon>
        <taxon>Spermatophyta</taxon>
        <taxon>Magnoliopsida</taxon>
        <taxon>eudicotyledons</taxon>
        <taxon>Gunneridae</taxon>
        <taxon>Pentapetalae</taxon>
        <taxon>rosids</taxon>
        <taxon>fabids</taxon>
        <taxon>Rosales</taxon>
        <taxon>Rosaceae</taxon>
        <taxon>Rosoideae</taxon>
        <taxon>Rosoideae incertae sedis</taxon>
        <taxon>Rubus</taxon>
    </lineage>
</organism>
<name>A0AAW1VTR8_RUBAR</name>
<dbReference type="InterPro" id="IPR058546">
    <property type="entry name" value="RPS4B/Roq1-like_LRR"/>
</dbReference>
<reference evidence="5 6" key="1">
    <citation type="journal article" date="2023" name="G3 (Bethesda)">
        <title>A chromosome-length genome assembly and annotation of blackberry (Rubus argutus, cv. 'Hillquist').</title>
        <authorList>
            <person name="Bruna T."/>
            <person name="Aryal R."/>
            <person name="Dudchenko O."/>
            <person name="Sargent D.J."/>
            <person name="Mead D."/>
            <person name="Buti M."/>
            <person name="Cavallini A."/>
            <person name="Hytonen T."/>
            <person name="Andres J."/>
            <person name="Pham M."/>
            <person name="Weisz D."/>
            <person name="Mascagni F."/>
            <person name="Usai G."/>
            <person name="Natali L."/>
            <person name="Bassil N."/>
            <person name="Fernandez G.E."/>
            <person name="Lomsadze A."/>
            <person name="Armour M."/>
            <person name="Olukolu B."/>
            <person name="Poorten T."/>
            <person name="Britton C."/>
            <person name="Davik J."/>
            <person name="Ashrafi H."/>
            <person name="Aiden E.L."/>
            <person name="Borodovsky M."/>
            <person name="Worthington M."/>
        </authorList>
    </citation>
    <scope>NUCLEOTIDE SEQUENCE [LARGE SCALE GENOMIC DNA]</scope>
    <source>
        <strain evidence="5">PI 553951</strain>
    </source>
</reference>
<keyword evidence="1" id="KW-0433">Leucine-rich repeat</keyword>
<dbReference type="SMART" id="SM00369">
    <property type="entry name" value="LRR_TYP"/>
    <property type="match status" value="12"/>
</dbReference>
<dbReference type="InterPro" id="IPR032675">
    <property type="entry name" value="LRR_dom_sf"/>
</dbReference>
<feature type="domain" description="Disease resistance protein RPS4B/Roq1-like leucine-rich repeats" evidence="4">
    <location>
        <begin position="492"/>
        <end position="561"/>
    </location>
</feature>
<evidence type="ECO:0000259" key="4">
    <source>
        <dbReference type="Pfam" id="PF23286"/>
    </source>
</evidence>
<feature type="domain" description="Disease resistance protein RPS4B/Roq1-like leucine-rich repeats" evidence="4">
    <location>
        <begin position="422"/>
        <end position="491"/>
    </location>
</feature>
<accession>A0AAW1VTR8</accession>
<evidence type="ECO:0000256" key="3">
    <source>
        <dbReference type="ARBA" id="ARBA00022821"/>
    </source>
</evidence>
<comment type="caution">
    <text evidence="5">The sequence shown here is derived from an EMBL/GenBank/DDBJ whole genome shotgun (WGS) entry which is preliminary data.</text>
</comment>
<keyword evidence="3" id="KW-0611">Plant defense</keyword>
<dbReference type="SUPFAM" id="SSF52058">
    <property type="entry name" value="L domain-like"/>
    <property type="match status" value="4"/>
</dbReference>
<gene>
    <name evidence="5" type="ORF">M0R45_035287</name>
</gene>
<dbReference type="Gene3D" id="3.80.10.10">
    <property type="entry name" value="Ribonuclease Inhibitor"/>
    <property type="match status" value="6"/>
</dbReference>
<dbReference type="Pfam" id="PF13306">
    <property type="entry name" value="LRR_5"/>
    <property type="match status" value="2"/>
</dbReference>
<dbReference type="PANTHER" id="PTHR47186">
    <property type="entry name" value="LEUCINE-RICH REPEAT-CONTAINING PROTEIN 57"/>
    <property type="match status" value="1"/>
</dbReference>
<dbReference type="InterPro" id="IPR026906">
    <property type="entry name" value="LRR_5"/>
</dbReference>
<feature type="domain" description="Disease resistance protein RPS4B/Roq1-like leucine-rich repeats" evidence="4">
    <location>
        <begin position="632"/>
        <end position="701"/>
    </location>
</feature>
<dbReference type="Pfam" id="PF23286">
    <property type="entry name" value="LRR_13"/>
    <property type="match status" value="6"/>
</dbReference>
<evidence type="ECO:0000313" key="5">
    <source>
        <dbReference type="EMBL" id="KAK9911371.1"/>
    </source>
</evidence>
<keyword evidence="6" id="KW-1185">Reference proteome</keyword>
<evidence type="ECO:0000256" key="1">
    <source>
        <dbReference type="ARBA" id="ARBA00022614"/>
    </source>
</evidence>
<proteinExistence type="predicted"/>
<feature type="domain" description="Disease resistance protein RPS4B/Roq1-like leucine-rich repeats" evidence="4">
    <location>
        <begin position="772"/>
        <end position="838"/>
    </location>
</feature>
<dbReference type="AlphaFoldDB" id="A0AAW1VTR8"/>
<dbReference type="EMBL" id="JBEDUW010000007">
    <property type="protein sequence ID" value="KAK9911371.1"/>
    <property type="molecule type" value="Genomic_DNA"/>
</dbReference>
<dbReference type="Proteomes" id="UP001457282">
    <property type="component" value="Unassembled WGS sequence"/>
</dbReference>
<keyword evidence="2" id="KW-0677">Repeat</keyword>
<dbReference type="InterPro" id="IPR003591">
    <property type="entry name" value="Leu-rich_rpt_typical-subtyp"/>
</dbReference>
<evidence type="ECO:0000256" key="2">
    <source>
        <dbReference type="ARBA" id="ARBA00022737"/>
    </source>
</evidence>
<feature type="domain" description="Disease resistance protein RPS4B/Roq1-like leucine-rich repeats" evidence="4">
    <location>
        <begin position="702"/>
        <end position="769"/>
    </location>
</feature>